<dbReference type="InterPro" id="IPR059112">
    <property type="entry name" value="CysZ/EI24"/>
</dbReference>
<dbReference type="Pfam" id="PF07264">
    <property type="entry name" value="EI24"/>
    <property type="match status" value="1"/>
</dbReference>
<dbReference type="RefSeq" id="WP_039649409.1">
    <property type="nucleotide sequence ID" value="NZ_CP007770.1"/>
</dbReference>
<feature type="transmembrane region" description="Helical" evidence="5">
    <location>
        <begin position="194"/>
        <end position="218"/>
    </location>
</feature>
<reference evidence="6 7" key="1">
    <citation type="journal article" date="2014" name="Genome Biol. Evol.">
        <title>Comparative Genomics of the Campylobacter lari Group.</title>
        <authorList>
            <person name="Miller W.G."/>
            <person name="Yee E."/>
            <person name="Chapman M.H."/>
            <person name="Smith T.P."/>
            <person name="Bono J.L."/>
            <person name="Huynh S."/>
            <person name="Parker C.T."/>
            <person name="Vandamme P."/>
            <person name="Luong K."/>
            <person name="Korlach J."/>
        </authorList>
    </citation>
    <scope>NUCLEOTIDE SEQUENCE [LARGE SCALE GENOMIC DNA]</scope>
    <source>
        <strain evidence="6 7">NCTC 12927</strain>
    </source>
</reference>
<dbReference type="Proteomes" id="UP000031163">
    <property type="component" value="Chromosome"/>
</dbReference>
<feature type="transmembrane region" description="Helical" evidence="5">
    <location>
        <begin position="51"/>
        <end position="71"/>
    </location>
</feature>
<keyword evidence="3 5" id="KW-1133">Transmembrane helix</keyword>
<dbReference type="STRING" id="1031564.CINS_0394"/>
<organism evidence="6 7">
    <name type="scientific">Campylobacter insulaenigrae NCTC 12927</name>
    <dbReference type="NCBI Taxonomy" id="1031564"/>
    <lineage>
        <taxon>Bacteria</taxon>
        <taxon>Pseudomonadati</taxon>
        <taxon>Campylobacterota</taxon>
        <taxon>Epsilonproteobacteria</taxon>
        <taxon>Campylobacterales</taxon>
        <taxon>Campylobacteraceae</taxon>
        <taxon>Campylobacter</taxon>
    </lineage>
</organism>
<evidence type="ECO:0000256" key="3">
    <source>
        <dbReference type="ARBA" id="ARBA00022989"/>
    </source>
</evidence>
<dbReference type="EMBL" id="CP007770">
    <property type="protein sequence ID" value="AJC87393.1"/>
    <property type="molecule type" value="Genomic_DNA"/>
</dbReference>
<evidence type="ECO:0000256" key="2">
    <source>
        <dbReference type="ARBA" id="ARBA00022692"/>
    </source>
</evidence>
<feature type="transmembrane region" description="Helical" evidence="5">
    <location>
        <begin position="20"/>
        <end position="39"/>
    </location>
</feature>
<accession>A0A0A8GZN5</accession>
<keyword evidence="4 5" id="KW-0472">Membrane</keyword>
<evidence type="ECO:0000313" key="7">
    <source>
        <dbReference type="Proteomes" id="UP000031163"/>
    </source>
</evidence>
<dbReference type="GeneID" id="74431207"/>
<feature type="transmembrane region" description="Helical" evidence="5">
    <location>
        <begin position="77"/>
        <end position="100"/>
    </location>
</feature>
<evidence type="ECO:0000256" key="1">
    <source>
        <dbReference type="ARBA" id="ARBA00004141"/>
    </source>
</evidence>
<evidence type="ECO:0000313" key="6">
    <source>
        <dbReference type="EMBL" id="AJC87393.1"/>
    </source>
</evidence>
<name>A0A0A8GZN5_9BACT</name>
<dbReference type="AlphaFoldDB" id="A0A0A8GZN5"/>
<protein>
    <submittedName>
        <fullName evidence="6">Putative membrane protein (EI24 domain)</fullName>
    </submittedName>
</protein>
<gene>
    <name evidence="6" type="ORF">CINS_0394</name>
</gene>
<dbReference type="KEGG" id="cis:CINS_0394"/>
<evidence type="ECO:0000256" key="5">
    <source>
        <dbReference type="SAM" id="Phobius"/>
    </source>
</evidence>
<proteinExistence type="predicted"/>
<sequence length="236" mass="27897">MNILYLSLQDFFNKSFLKFAFLPLLFSVVLLSLCVYYTYNTFFYYLDNFTSNSWFAWFFSFSIVQFSLTFLSVIGGFFIVIFASVFLSMLIVSFLTPYVVKKINSKYYHHIMNDEINFLEILLKILKILFIGIILFILATFLLIIPFVSIVVYYGVFYYFFHKFLILDVGSCVLDKTNFRIFFKNSSPLLFKLITFIFFLLSSVPLLGLFLQVFYVIFLTHLFYQKVLLLQANQNA</sequence>
<evidence type="ECO:0000256" key="4">
    <source>
        <dbReference type="ARBA" id="ARBA00023136"/>
    </source>
</evidence>
<keyword evidence="2 5" id="KW-0812">Transmembrane</keyword>
<feature type="transmembrane region" description="Helical" evidence="5">
    <location>
        <begin position="121"/>
        <end position="145"/>
    </location>
</feature>
<comment type="subcellular location">
    <subcellularLocation>
        <location evidence="1">Membrane</location>
        <topology evidence="1">Multi-pass membrane protein</topology>
    </subcellularLocation>
</comment>
<dbReference type="HOGENOM" id="CLU_091971_0_0_7"/>